<feature type="region of interest" description="Disordered" evidence="10">
    <location>
        <begin position="149"/>
        <end position="187"/>
    </location>
</feature>
<keyword evidence="15" id="KW-1185">Reference proteome</keyword>
<dbReference type="EMBL" id="JAFDVH010000009">
    <property type="protein sequence ID" value="KAG7470758.1"/>
    <property type="molecule type" value="Genomic_DNA"/>
</dbReference>
<dbReference type="SUPFAM" id="SSF57610">
    <property type="entry name" value="Thyroglobulin type-1 domain"/>
    <property type="match status" value="2"/>
</dbReference>
<comment type="subcellular location">
    <subcellularLocation>
        <location evidence="1">Secreted</location>
        <location evidence="1">Extracellular space</location>
        <location evidence="1">Extracellular matrix</location>
    </subcellularLocation>
</comment>
<dbReference type="Gene3D" id="1.10.238.10">
    <property type="entry name" value="EF-hand"/>
    <property type="match status" value="1"/>
</dbReference>
<feature type="region of interest" description="Disordered" evidence="10">
    <location>
        <begin position="325"/>
        <end position="365"/>
    </location>
</feature>
<evidence type="ECO:0000256" key="6">
    <source>
        <dbReference type="ARBA" id="ARBA00022837"/>
    </source>
</evidence>
<keyword evidence="3" id="KW-0479">Metal-binding</keyword>
<dbReference type="PROSITE" id="PS00484">
    <property type="entry name" value="THYROGLOBULIN_1_1"/>
    <property type="match status" value="1"/>
</dbReference>
<evidence type="ECO:0000256" key="1">
    <source>
        <dbReference type="ARBA" id="ARBA00004498"/>
    </source>
</evidence>
<dbReference type="Gene3D" id="4.10.800.10">
    <property type="entry name" value="Thyroglobulin type-1"/>
    <property type="match status" value="2"/>
</dbReference>
<keyword evidence="4 11" id="KW-0732">Signal</keyword>
<feature type="disulfide bond" evidence="9">
    <location>
        <begin position="122"/>
        <end position="129"/>
    </location>
</feature>
<reference evidence="14" key="1">
    <citation type="submission" date="2021-01" db="EMBL/GenBank/DDBJ databases">
        <authorList>
            <person name="Zahm M."/>
            <person name="Roques C."/>
            <person name="Cabau C."/>
            <person name="Klopp C."/>
            <person name="Donnadieu C."/>
            <person name="Jouanno E."/>
            <person name="Lampietro C."/>
            <person name="Louis A."/>
            <person name="Herpin A."/>
            <person name="Echchiki A."/>
            <person name="Berthelot C."/>
            <person name="Parey E."/>
            <person name="Roest-Crollius H."/>
            <person name="Braasch I."/>
            <person name="Postlethwait J."/>
            <person name="Bobe J."/>
            <person name="Montfort J."/>
            <person name="Bouchez O."/>
            <person name="Begum T."/>
            <person name="Mejri S."/>
            <person name="Adams A."/>
            <person name="Chen W.-J."/>
            <person name="Guiguen Y."/>
        </authorList>
    </citation>
    <scope>NUCLEOTIDE SEQUENCE</scope>
    <source>
        <strain evidence="14">YG-15Mar2019-1</strain>
        <tissue evidence="14">Brain</tissue>
    </source>
</reference>
<feature type="domain" description="Thyroglobulin type-1" evidence="12">
    <location>
        <begin position="84"/>
        <end position="151"/>
    </location>
</feature>
<evidence type="ECO:0000313" key="15">
    <source>
        <dbReference type="Proteomes" id="UP001046870"/>
    </source>
</evidence>
<name>A0A9D3T800_MEGAT</name>
<feature type="disulfide bond" evidence="9">
    <location>
        <begin position="131"/>
        <end position="151"/>
    </location>
</feature>
<dbReference type="Gene3D" id="3.30.60.30">
    <property type="match status" value="1"/>
</dbReference>
<comment type="caution">
    <text evidence="9">Lacks conserved residue(s) required for the propagation of feature annotation.</text>
</comment>
<dbReference type="InterPro" id="IPR019577">
    <property type="entry name" value="SPARC/Testican_Ca-bd-dom"/>
</dbReference>
<dbReference type="GO" id="GO:0005604">
    <property type="term" value="C:basement membrane"/>
    <property type="evidence" value="ECO:0007669"/>
    <property type="project" value="TreeGrafter"/>
</dbReference>
<organism evidence="14 15">
    <name type="scientific">Megalops atlanticus</name>
    <name type="common">Tarpon</name>
    <name type="synonym">Clupea gigantea</name>
    <dbReference type="NCBI Taxonomy" id="7932"/>
    <lineage>
        <taxon>Eukaryota</taxon>
        <taxon>Metazoa</taxon>
        <taxon>Chordata</taxon>
        <taxon>Craniata</taxon>
        <taxon>Vertebrata</taxon>
        <taxon>Euteleostomi</taxon>
        <taxon>Actinopterygii</taxon>
        <taxon>Neopterygii</taxon>
        <taxon>Teleostei</taxon>
        <taxon>Elopiformes</taxon>
        <taxon>Megalopidae</taxon>
        <taxon>Megalops</taxon>
    </lineage>
</organism>
<evidence type="ECO:0000256" key="2">
    <source>
        <dbReference type="ARBA" id="ARBA00022525"/>
    </source>
</evidence>
<evidence type="ECO:0000256" key="9">
    <source>
        <dbReference type="PROSITE-ProRule" id="PRU00500"/>
    </source>
</evidence>
<proteinExistence type="predicted"/>
<sequence length="433" mass="46536">MLALSLLCRVLLLVLLAASVQTADKSQLLISESMCVTNCTRGRPRAVCGSNGRMYKSLCAFQRAQCLNAQLRSVPNSHCKEPAQSKCQLARAQALESSSPSDTAAVIVPECNADGTYLQVQCHSQTGYCWCSTPDGKPIGGTSVLHQKPNCTGQLSETQSNMESAPREDGSRLRPTADPGNAPPQRAAEITAPPFWVTILLNSDPKGNRSSKHPTDTPLTCERERAGALAAVRHLGQEERFVPECSADGRYSPVQCHGATGYCWCVRADTGRPLPGTSTRNQLPDCTAGETDKRHGDRPLPGCPGARKKEFLRSLVRALQVEARQAGGALSPHRVEDLPTSLLASPTPPTPSPAPSEGGASGPGGAEGALRWYFLQLDADGSGVLSEREARPLRLYLRRRLRPRRCAKKFAQHCDRNGDHSLTLAELTACLGL</sequence>
<dbReference type="InterPro" id="IPR002350">
    <property type="entry name" value="Kazal_dom"/>
</dbReference>
<dbReference type="AlphaFoldDB" id="A0A9D3T800"/>
<dbReference type="GO" id="GO:0005509">
    <property type="term" value="F:calcium ion binding"/>
    <property type="evidence" value="ECO:0007669"/>
    <property type="project" value="InterPro"/>
</dbReference>
<dbReference type="SUPFAM" id="SSF47473">
    <property type="entry name" value="EF-hand"/>
    <property type="match status" value="1"/>
</dbReference>
<evidence type="ECO:0000256" key="10">
    <source>
        <dbReference type="SAM" id="MobiDB-lite"/>
    </source>
</evidence>
<dbReference type="SMART" id="SM00211">
    <property type="entry name" value="TY"/>
    <property type="match status" value="2"/>
</dbReference>
<dbReference type="PROSITE" id="PS51162">
    <property type="entry name" value="THYROGLOBULIN_1_2"/>
    <property type="match status" value="2"/>
</dbReference>
<dbReference type="InterPro" id="IPR011992">
    <property type="entry name" value="EF-hand-dom_pair"/>
</dbReference>
<keyword evidence="7 9" id="KW-1015">Disulfide bond</keyword>
<feature type="compositionally biased region" description="Polar residues" evidence="10">
    <location>
        <begin position="149"/>
        <end position="163"/>
    </location>
</feature>
<dbReference type="Proteomes" id="UP001046870">
    <property type="component" value="Chromosome 9"/>
</dbReference>
<accession>A0A9D3T800</accession>
<dbReference type="GO" id="GO:0050840">
    <property type="term" value="F:extracellular matrix binding"/>
    <property type="evidence" value="ECO:0007669"/>
    <property type="project" value="TreeGrafter"/>
</dbReference>
<evidence type="ECO:0000256" key="4">
    <source>
        <dbReference type="ARBA" id="ARBA00022729"/>
    </source>
</evidence>
<dbReference type="GO" id="GO:0008201">
    <property type="term" value="F:heparin binding"/>
    <property type="evidence" value="ECO:0007669"/>
    <property type="project" value="TreeGrafter"/>
</dbReference>
<keyword evidence="8" id="KW-0325">Glycoprotein</keyword>
<dbReference type="InterPro" id="IPR018247">
    <property type="entry name" value="EF_Hand_1_Ca_BS"/>
</dbReference>
<dbReference type="OrthoDB" id="5986054at2759"/>
<evidence type="ECO:0000259" key="12">
    <source>
        <dbReference type="PROSITE" id="PS51162"/>
    </source>
</evidence>
<dbReference type="SMART" id="SM00280">
    <property type="entry name" value="KAZAL"/>
    <property type="match status" value="1"/>
</dbReference>
<dbReference type="Pfam" id="PF07648">
    <property type="entry name" value="Kazal_2"/>
    <property type="match status" value="1"/>
</dbReference>
<dbReference type="PROSITE" id="PS00018">
    <property type="entry name" value="EF_HAND_1"/>
    <property type="match status" value="1"/>
</dbReference>
<dbReference type="SUPFAM" id="SSF100895">
    <property type="entry name" value="Kazal-type serine protease inhibitors"/>
    <property type="match status" value="1"/>
</dbReference>
<dbReference type="Pfam" id="PF10591">
    <property type="entry name" value="SPARC_Ca_bdg"/>
    <property type="match status" value="1"/>
</dbReference>
<evidence type="ECO:0000256" key="11">
    <source>
        <dbReference type="SAM" id="SignalP"/>
    </source>
</evidence>
<dbReference type="InterPro" id="IPR036857">
    <property type="entry name" value="Thyroglobulin_1_sf"/>
</dbReference>
<dbReference type="CDD" id="cd00104">
    <property type="entry name" value="KAZAL_FS"/>
    <property type="match status" value="1"/>
</dbReference>
<keyword evidence="6" id="KW-0106">Calcium</keyword>
<evidence type="ECO:0000256" key="3">
    <source>
        <dbReference type="ARBA" id="ARBA00022723"/>
    </source>
</evidence>
<keyword evidence="2" id="KW-0964">Secreted</keyword>
<evidence type="ECO:0008006" key="16">
    <source>
        <dbReference type="Google" id="ProtNLM"/>
    </source>
</evidence>
<dbReference type="InterPro" id="IPR036058">
    <property type="entry name" value="Kazal_dom_sf"/>
</dbReference>
<dbReference type="GO" id="GO:0005615">
    <property type="term" value="C:extracellular space"/>
    <property type="evidence" value="ECO:0007669"/>
    <property type="project" value="TreeGrafter"/>
</dbReference>
<dbReference type="PANTHER" id="PTHR12352">
    <property type="entry name" value="SECRETED MODULAR CALCIUM-BINDING PROTEIN"/>
    <property type="match status" value="1"/>
</dbReference>
<dbReference type="CDD" id="cd00191">
    <property type="entry name" value="TY"/>
    <property type="match status" value="2"/>
</dbReference>
<comment type="caution">
    <text evidence="14">The sequence shown here is derived from an EMBL/GenBank/DDBJ whole genome shotgun (WGS) entry which is preliminary data.</text>
</comment>
<feature type="chain" id="PRO_5038626150" description="SPARC-related modular calcium-binding protein 1" evidence="11">
    <location>
        <begin position="23"/>
        <end position="433"/>
    </location>
</feature>
<dbReference type="Pfam" id="PF00086">
    <property type="entry name" value="Thyroglobulin_1"/>
    <property type="match status" value="2"/>
</dbReference>
<dbReference type="FunFam" id="4.10.800.10:FF:000004">
    <property type="entry name" value="SPARC-related modular calcium-binding protein 1"/>
    <property type="match status" value="1"/>
</dbReference>
<dbReference type="InterPro" id="IPR051950">
    <property type="entry name" value="Dev_reg/Prot_inhib"/>
</dbReference>
<evidence type="ECO:0000313" key="14">
    <source>
        <dbReference type="EMBL" id="KAG7470758.1"/>
    </source>
</evidence>
<evidence type="ECO:0000256" key="7">
    <source>
        <dbReference type="ARBA" id="ARBA00023157"/>
    </source>
</evidence>
<evidence type="ECO:0000259" key="13">
    <source>
        <dbReference type="PROSITE" id="PS51465"/>
    </source>
</evidence>
<feature type="domain" description="Kazal-like" evidence="13">
    <location>
        <begin position="29"/>
        <end position="81"/>
    </location>
</feature>
<feature type="signal peptide" evidence="11">
    <location>
        <begin position="1"/>
        <end position="22"/>
    </location>
</feature>
<protein>
    <recommendedName>
        <fullName evidence="16">SPARC-related modular calcium-binding protein 1</fullName>
    </recommendedName>
</protein>
<dbReference type="PROSITE" id="PS51465">
    <property type="entry name" value="KAZAL_2"/>
    <property type="match status" value="1"/>
</dbReference>
<dbReference type="PANTHER" id="PTHR12352:SF13">
    <property type="entry name" value="SPARC-RELATED MODULAR CALCIUM-BINDING PROTEIN 1"/>
    <property type="match status" value="1"/>
</dbReference>
<evidence type="ECO:0000256" key="5">
    <source>
        <dbReference type="ARBA" id="ARBA00022737"/>
    </source>
</evidence>
<feature type="disulfide bond" evidence="9">
    <location>
        <begin position="256"/>
        <end position="263"/>
    </location>
</feature>
<feature type="region of interest" description="Disordered" evidence="10">
    <location>
        <begin position="276"/>
        <end position="305"/>
    </location>
</feature>
<dbReference type="GO" id="GO:0030198">
    <property type="term" value="P:extracellular matrix organization"/>
    <property type="evidence" value="ECO:0007669"/>
    <property type="project" value="TreeGrafter"/>
</dbReference>
<evidence type="ECO:0000256" key="8">
    <source>
        <dbReference type="ARBA" id="ARBA00023180"/>
    </source>
</evidence>
<feature type="domain" description="Thyroglobulin type-1" evidence="12">
    <location>
        <begin position="218"/>
        <end position="286"/>
    </location>
</feature>
<dbReference type="InterPro" id="IPR000716">
    <property type="entry name" value="Thyroglobulin_1"/>
</dbReference>
<keyword evidence="5" id="KW-0677">Repeat</keyword>
<gene>
    <name evidence="14" type="ORF">MATL_G00117340</name>
</gene>